<keyword evidence="1" id="KW-1133">Transmembrane helix</keyword>
<evidence type="ECO:0000256" key="1">
    <source>
        <dbReference type="SAM" id="Phobius"/>
    </source>
</evidence>
<proteinExistence type="predicted"/>
<protein>
    <submittedName>
        <fullName evidence="2">Uncharacterized protein</fullName>
    </submittedName>
</protein>
<keyword evidence="1" id="KW-0472">Membrane</keyword>
<dbReference type="Proteomes" id="UP000594263">
    <property type="component" value="Unplaced"/>
</dbReference>
<evidence type="ECO:0000313" key="3">
    <source>
        <dbReference type="Proteomes" id="UP000594263"/>
    </source>
</evidence>
<dbReference type="Gramene" id="Kaladp0055s0287.1.v1.1">
    <property type="protein sequence ID" value="Kaladp0055s0287.1.v1.1.CDS.1"/>
    <property type="gene ID" value="Kaladp0055s0287.v1.1"/>
</dbReference>
<evidence type="ECO:0000313" key="2">
    <source>
        <dbReference type="EnsemblPlants" id="Kaladp0055s0287.1.v1.1.CDS.1"/>
    </source>
</evidence>
<keyword evidence="3" id="KW-1185">Reference proteome</keyword>
<feature type="transmembrane region" description="Helical" evidence="1">
    <location>
        <begin position="20"/>
        <end position="42"/>
    </location>
</feature>
<sequence length="50" mass="5750">MSLLSKGTHHYSFPQESFAIIYLFLCIEPIFLILQLCSKIFLPLKTLTSC</sequence>
<dbReference type="AlphaFoldDB" id="A0A7N0U8B1"/>
<keyword evidence="1" id="KW-0812">Transmembrane</keyword>
<name>A0A7N0U8B1_KALFE</name>
<dbReference type="EnsemblPlants" id="Kaladp0055s0287.1.v1.1">
    <property type="protein sequence ID" value="Kaladp0055s0287.1.v1.1.CDS.1"/>
    <property type="gene ID" value="Kaladp0055s0287.v1.1"/>
</dbReference>
<accession>A0A7N0U8B1</accession>
<reference evidence="2" key="1">
    <citation type="submission" date="2021-01" db="UniProtKB">
        <authorList>
            <consortium name="EnsemblPlants"/>
        </authorList>
    </citation>
    <scope>IDENTIFICATION</scope>
</reference>
<organism evidence="2 3">
    <name type="scientific">Kalanchoe fedtschenkoi</name>
    <name type="common">Lavender scallops</name>
    <name type="synonym">South American air plant</name>
    <dbReference type="NCBI Taxonomy" id="63787"/>
    <lineage>
        <taxon>Eukaryota</taxon>
        <taxon>Viridiplantae</taxon>
        <taxon>Streptophyta</taxon>
        <taxon>Embryophyta</taxon>
        <taxon>Tracheophyta</taxon>
        <taxon>Spermatophyta</taxon>
        <taxon>Magnoliopsida</taxon>
        <taxon>eudicotyledons</taxon>
        <taxon>Gunneridae</taxon>
        <taxon>Pentapetalae</taxon>
        <taxon>Saxifragales</taxon>
        <taxon>Crassulaceae</taxon>
        <taxon>Kalanchoe</taxon>
    </lineage>
</organism>